<dbReference type="Pfam" id="PF07331">
    <property type="entry name" value="TctB"/>
    <property type="match status" value="1"/>
</dbReference>
<protein>
    <submittedName>
        <fullName evidence="3">Tripartite tricarboxylate transporter TctB family protein</fullName>
    </submittedName>
</protein>
<dbReference type="AlphaFoldDB" id="A0A1H0UE05"/>
<dbReference type="InterPro" id="IPR009936">
    <property type="entry name" value="DUF1468"/>
</dbReference>
<keyword evidence="4" id="KW-1185">Reference proteome</keyword>
<feature type="transmembrane region" description="Helical" evidence="1">
    <location>
        <begin position="9"/>
        <end position="28"/>
    </location>
</feature>
<evidence type="ECO:0000256" key="1">
    <source>
        <dbReference type="SAM" id="Phobius"/>
    </source>
</evidence>
<dbReference type="STRING" id="91360.SAMN05660330_03507"/>
<keyword evidence="1" id="KW-0472">Membrane</keyword>
<name>A0A1H0UE05_9BACT</name>
<dbReference type="Proteomes" id="UP000199073">
    <property type="component" value="Unassembled WGS sequence"/>
</dbReference>
<reference evidence="3 4" key="1">
    <citation type="submission" date="2016-10" db="EMBL/GenBank/DDBJ databases">
        <authorList>
            <person name="de Groot N.N."/>
        </authorList>
    </citation>
    <scope>NUCLEOTIDE SEQUENCE [LARGE SCALE GENOMIC DNA]</scope>
    <source>
        <strain evidence="3 4">DSM 12130</strain>
    </source>
</reference>
<accession>A0A1H0UE05</accession>
<dbReference type="OrthoDB" id="9255672at2"/>
<feature type="transmembrane region" description="Helical" evidence="1">
    <location>
        <begin position="131"/>
        <end position="151"/>
    </location>
</feature>
<evidence type="ECO:0000313" key="4">
    <source>
        <dbReference type="Proteomes" id="UP000199073"/>
    </source>
</evidence>
<keyword evidence="1" id="KW-0812">Transmembrane</keyword>
<evidence type="ECO:0000313" key="3">
    <source>
        <dbReference type="EMBL" id="SDP64467.1"/>
    </source>
</evidence>
<feature type="transmembrane region" description="Helical" evidence="1">
    <location>
        <begin position="34"/>
        <end position="52"/>
    </location>
</feature>
<dbReference type="RefSeq" id="WP_092225180.1">
    <property type="nucleotide sequence ID" value="NZ_FNJI01000031.1"/>
</dbReference>
<sequence length="162" mass="17616">MTNVQKNRIFALGTLILSLYLGYESFSYPGNSSLFPRVLVVVMGFLGFLFFLRQTLLSKKIKPSPGNDGTGSCSVASEKSSADKTALASAGLVFGSIGIYALLVGLVNYEAATVIFMATMMPVLRFSKKRWIIVISCGLMALLWAIFFHLLGVTRPESLIFG</sequence>
<feature type="domain" description="DUF1468" evidence="2">
    <location>
        <begin position="9"/>
        <end position="154"/>
    </location>
</feature>
<dbReference type="EMBL" id="FNJI01000031">
    <property type="protein sequence ID" value="SDP64467.1"/>
    <property type="molecule type" value="Genomic_DNA"/>
</dbReference>
<keyword evidence="1" id="KW-1133">Transmembrane helix</keyword>
<evidence type="ECO:0000259" key="2">
    <source>
        <dbReference type="Pfam" id="PF07331"/>
    </source>
</evidence>
<proteinExistence type="predicted"/>
<organism evidence="3 4">
    <name type="scientific">Desulforhopalus singaporensis</name>
    <dbReference type="NCBI Taxonomy" id="91360"/>
    <lineage>
        <taxon>Bacteria</taxon>
        <taxon>Pseudomonadati</taxon>
        <taxon>Thermodesulfobacteriota</taxon>
        <taxon>Desulfobulbia</taxon>
        <taxon>Desulfobulbales</taxon>
        <taxon>Desulfocapsaceae</taxon>
        <taxon>Desulforhopalus</taxon>
    </lineage>
</organism>
<gene>
    <name evidence="3" type="ORF">SAMN05660330_03507</name>
</gene>